<evidence type="ECO:0000256" key="3">
    <source>
        <dbReference type="SAM" id="Phobius"/>
    </source>
</evidence>
<dbReference type="Pfam" id="PF15361">
    <property type="entry name" value="RIC3"/>
    <property type="match status" value="1"/>
</dbReference>
<feature type="compositionally biased region" description="Polar residues" evidence="2">
    <location>
        <begin position="149"/>
        <end position="160"/>
    </location>
</feature>
<keyword evidence="5" id="KW-1185">Reference proteome</keyword>
<keyword evidence="3" id="KW-0812">Transmembrane</keyword>
<organism evidence="5 6">
    <name type="scientific">Ditylenchus dipsaci</name>
    <dbReference type="NCBI Taxonomy" id="166011"/>
    <lineage>
        <taxon>Eukaryota</taxon>
        <taxon>Metazoa</taxon>
        <taxon>Ecdysozoa</taxon>
        <taxon>Nematoda</taxon>
        <taxon>Chromadorea</taxon>
        <taxon>Rhabditida</taxon>
        <taxon>Tylenchina</taxon>
        <taxon>Tylenchomorpha</taxon>
        <taxon>Sphaerularioidea</taxon>
        <taxon>Anguinidae</taxon>
        <taxon>Anguininae</taxon>
        <taxon>Ditylenchus</taxon>
    </lineage>
</organism>
<feature type="coiled-coil region" evidence="1">
    <location>
        <begin position="175"/>
        <end position="202"/>
    </location>
</feature>
<keyword evidence="3" id="KW-0472">Membrane</keyword>
<accession>A0A915EB50</accession>
<feature type="compositionally biased region" description="Acidic residues" evidence="2">
    <location>
        <begin position="254"/>
        <end position="292"/>
    </location>
</feature>
<dbReference type="Proteomes" id="UP000887574">
    <property type="component" value="Unplaced"/>
</dbReference>
<evidence type="ECO:0000256" key="1">
    <source>
        <dbReference type="SAM" id="Coils"/>
    </source>
</evidence>
<protein>
    <submittedName>
        <fullName evidence="6">Resistance to inhibitors of cholinesterase protein 3 N-terminal domain-containing protein</fullName>
    </submittedName>
</protein>
<feature type="domain" description="Resistance to inhibitors of cholinesterase protein 3 N-terminal" evidence="4">
    <location>
        <begin position="59"/>
        <end position="194"/>
    </location>
</feature>
<evidence type="ECO:0000313" key="6">
    <source>
        <dbReference type="WBParaSite" id="jg4476"/>
    </source>
</evidence>
<feature type="region of interest" description="Disordered" evidence="2">
    <location>
        <begin position="142"/>
        <end position="168"/>
    </location>
</feature>
<keyword evidence="1" id="KW-0175">Coiled coil</keyword>
<feature type="compositionally biased region" description="Basic residues" evidence="2">
    <location>
        <begin position="314"/>
        <end position="323"/>
    </location>
</feature>
<feature type="transmembrane region" description="Helical" evidence="3">
    <location>
        <begin position="50"/>
        <end position="69"/>
    </location>
</feature>
<sequence length="323" mass="37425">MSSDVFTRLRQQIDEDVAAEDRRRKRRKKRRNSDYEDDEDRDNIMPKWKMCLVGAAIFTCFALLYPSVFSPMLNTLFGRGGSSHPEHLKTPRPPGRPQTPRPGHPSHMHPAAAAAQMRMPQAEAAQQSMVGFLLYTFFKPKKGKKKPKNTSVYLDESTQSESDEDVPNMLGRKKLNSVQQRLQKTEAAMRQILEQLEGLACQVNPHENTAFMTSQNTGDPEQKLSPQQVKAMEKSLQDLKILSELCKEQRAEVEEVISEEEEDQENSEEILPTEDSEQEDELEDESTDEREEEREHEQTLHYEPHHEKPENNKSIRKRIRREK</sequence>
<evidence type="ECO:0000259" key="4">
    <source>
        <dbReference type="Pfam" id="PF15361"/>
    </source>
</evidence>
<feature type="region of interest" description="Disordered" evidence="2">
    <location>
        <begin position="80"/>
        <end position="112"/>
    </location>
</feature>
<feature type="compositionally biased region" description="Pro residues" evidence="2">
    <location>
        <begin position="91"/>
        <end position="103"/>
    </location>
</feature>
<evidence type="ECO:0000313" key="5">
    <source>
        <dbReference type="Proteomes" id="UP000887574"/>
    </source>
</evidence>
<dbReference type="InterPro" id="IPR032763">
    <property type="entry name" value="RIC3_N"/>
</dbReference>
<feature type="region of interest" description="Disordered" evidence="2">
    <location>
        <begin position="1"/>
        <end position="40"/>
    </location>
</feature>
<feature type="region of interest" description="Disordered" evidence="2">
    <location>
        <begin position="250"/>
        <end position="323"/>
    </location>
</feature>
<dbReference type="WBParaSite" id="jg4476">
    <property type="protein sequence ID" value="jg4476"/>
    <property type="gene ID" value="jg4476"/>
</dbReference>
<evidence type="ECO:0000256" key="2">
    <source>
        <dbReference type="SAM" id="MobiDB-lite"/>
    </source>
</evidence>
<keyword evidence="3" id="KW-1133">Transmembrane helix</keyword>
<feature type="compositionally biased region" description="Basic and acidic residues" evidence="2">
    <location>
        <begin position="293"/>
        <end position="313"/>
    </location>
</feature>
<reference evidence="6" key="1">
    <citation type="submission" date="2022-11" db="UniProtKB">
        <authorList>
            <consortium name="WormBaseParasite"/>
        </authorList>
    </citation>
    <scope>IDENTIFICATION</scope>
</reference>
<name>A0A915EB50_9BILA</name>
<proteinExistence type="predicted"/>
<dbReference type="AlphaFoldDB" id="A0A915EB50"/>